<dbReference type="AlphaFoldDB" id="A0AAV4S5D1"/>
<name>A0AAV4S5D1_CAEEX</name>
<organism evidence="1 2">
    <name type="scientific">Caerostris extrusa</name>
    <name type="common">Bark spider</name>
    <name type="synonym">Caerostris bankana</name>
    <dbReference type="NCBI Taxonomy" id="172846"/>
    <lineage>
        <taxon>Eukaryota</taxon>
        <taxon>Metazoa</taxon>
        <taxon>Ecdysozoa</taxon>
        <taxon>Arthropoda</taxon>
        <taxon>Chelicerata</taxon>
        <taxon>Arachnida</taxon>
        <taxon>Araneae</taxon>
        <taxon>Araneomorphae</taxon>
        <taxon>Entelegynae</taxon>
        <taxon>Araneoidea</taxon>
        <taxon>Araneidae</taxon>
        <taxon>Caerostris</taxon>
    </lineage>
</organism>
<proteinExistence type="predicted"/>
<dbReference type="EMBL" id="BPLR01008927">
    <property type="protein sequence ID" value="GIY28281.1"/>
    <property type="molecule type" value="Genomic_DNA"/>
</dbReference>
<sequence>MPENTSENETQKEDHSFLWPLETIFFSTLLKRTLLCSGKSGVSDGQCDVLYGYGTAIVSLITLWGPFFRRVYTVQVGHLGKNQRALRLRLQWGLQSAIGFKGKQLDGK</sequence>
<dbReference type="Proteomes" id="UP001054945">
    <property type="component" value="Unassembled WGS sequence"/>
</dbReference>
<accession>A0AAV4S5D1</accession>
<keyword evidence="2" id="KW-1185">Reference proteome</keyword>
<gene>
    <name evidence="1" type="ORF">CEXT_728361</name>
</gene>
<evidence type="ECO:0000313" key="2">
    <source>
        <dbReference type="Proteomes" id="UP001054945"/>
    </source>
</evidence>
<reference evidence="1 2" key="1">
    <citation type="submission" date="2021-06" db="EMBL/GenBank/DDBJ databases">
        <title>Caerostris extrusa draft genome.</title>
        <authorList>
            <person name="Kono N."/>
            <person name="Arakawa K."/>
        </authorList>
    </citation>
    <scope>NUCLEOTIDE SEQUENCE [LARGE SCALE GENOMIC DNA]</scope>
</reference>
<evidence type="ECO:0000313" key="1">
    <source>
        <dbReference type="EMBL" id="GIY28281.1"/>
    </source>
</evidence>
<protein>
    <submittedName>
        <fullName evidence="1">Uncharacterized protein</fullName>
    </submittedName>
</protein>
<comment type="caution">
    <text evidence="1">The sequence shown here is derived from an EMBL/GenBank/DDBJ whole genome shotgun (WGS) entry which is preliminary data.</text>
</comment>